<name>A0ABV1RSJ9_9BACT</name>
<dbReference type="RefSeq" id="WP_350411406.1">
    <property type="nucleotide sequence ID" value="NZ_JBEOKT010000004.1"/>
</dbReference>
<protein>
    <recommendedName>
        <fullName evidence="3">PsbP C-terminal domain-containing protein</fullName>
    </recommendedName>
</protein>
<dbReference type="EMBL" id="JBEOKT010000004">
    <property type="protein sequence ID" value="MER2997047.1"/>
    <property type="molecule type" value="Genomic_DNA"/>
</dbReference>
<evidence type="ECO:0000313" key="1">
    <source>
        <dbReference type="EMBL" id="MER2997047.1"/>
    </source>
</evidence>
<organism evidence="1 2">
    <name type="scientific">Pontibacter populi</name>
    <dbReference type="NCBI Taxonomy" id="890055"/>
    <lineage>
        <taxon>Bacteria</taxon>
        <taxon>Pseudomonadati</taxon>
        <taxon>Bacteroidota</taxon>
        <taxon>Cytophagia</taxon>
        <taxon>Cytophagales</taxon>
        <taxon>Hymenobacteraceae</taxon>
        <taxon>Pontibacter</taxon>
    </lineage>
</organism>
<dbReference type="Proteomes" id="UP001476807">
    <property type="component" value="Unassembled WGS sequence"/>
</dbReference>
<proteinExistence type="predicted"/>
<dbReference type="Gene3D" id="3.40.1000.10">
    <property type="entry name" value="Mog1/PsbP, alpha/beta/alpha sandwich"/>
    <property type="match status" value="1"/>
</dbReference>
<accession>A0ABV1RSJ9</accession>
<gene>
    <name evidence="1" type="ORF">ABS362_05780</name>
</gene>
<evidence type="ECO:0000313" key="2">
    <source>
        <dbReference type="Proteomes" id="UP001476807"/>
    </source>
</evidence>
<keyword evidence="2" id="KW-1185">Reference proteome</keyword>
<reference evidence="1 2" key="1">
    <citation type="submission" date="2024-06" db="EMBL/GenBank/DDBJ databases">
        <title>Pontibacter populi HYL7-15.</title>
        <authorList>
            <person name="Kim M.K."/>
        </authorList>
    </citation>
    <scope>NUCLEOTIDE SEQUENCE [LARGE SCALE GENOMIC DNA]</scope>
    <source>
        <strain evidence="1 2">HYL7-15</strain>
    </source>
</reference>
<evidence type="ECO:0008006" key="3">
    <source>
        <dbReference type="Google" id="ProtNLM"/>
    </source>
</evidence>
<sequence>MTLQIKTLALFLVVLMPTYCLGQSLILVRDTVNNFEIGVPEGWQYGVPQNKSVDFIAIRQKVDVLDVPRENYNIFLLDKDVKDLNESYKLFLESLSVNGASFKVIEDGDITLNNRNYKWLIETHKNKHSGESMHNYVLFTNNEGRILILTFATISDNFENYKSLFTKIAASLKY</sequence>
<comment type="caution">
    <text evidence="1">The sequence shown here is derived from an EMBL/GenBank/DDBJ whole genome shotgun (WGS) entry which is preliminary data.</text>
</comment>